<name>A0A9P0LAM8_ACAOB</name>
<keyword evidence="3 7" id="KW-0645">Protease</keyword>
<dbReference type="GO" id="GO:0006508">
    <property type="term" value="P:proteolysis"/>
    <property type="evidence" value="ECO:0007669"/>
    <property type="project" value="UniProtKB-KW"/>
</dbReference>
<evidence type="ECO:0000256" key="6">
    <source>
        <dbReference type="ARBA" id="ARBA00023180"/>
    </source>
</evidence>
<evidence type="ECO:0000256" key="3">
    <source>
        <dbReference type="ARBA" id="ARBA00022670"/>
    </source>
</evidence>
<evidence type="ECO:0000313" key="8">
    <source>
        <dbReference type="EMBL" id="CAH1988623.1"/>
    </source>
</evidence>
<dbReference type="EC" id="3.4.16.-" evidence="7"/>
<feature type="non-terminal residue" evidence="8">
    <location>
        <position position="403"/>
    </location>
</feature>
<evidence type="ECO:0000313" key="9">
    <source>
        <dbReference type="Proteomes" id="UP001152888"/>
    </source>
</evidence>
<dbReference type="PROSITE" id="PS00560">
    <property type="entry name" value="CARBOXYPEPT_SER_HIS"/>
    <property type="match status" value="1"/>
</dbReference>
<feature type="chain" id="PRO_5040538791" description="Carboxypeptidase" evidence="7">
    <location>
        <begin position="19"/>
        <end position="403"/>
    </location>
</feature>
<dbReference type="GO" id="GO:0004185">
    <property type="term" value="F:serine-type carboxypeptidase activity"/>
    <property type="evidence" value="ECO:0007669"/>
    <property type="project" value="UniProtKB-UniRule"/>
</dbReference>
<dbReference type="Pfam" id="PF00450">
    <property type="entry name" value="Peptidase_S10"/>
    <property type="match status" value="1"/>
</dbReference>
<organism evidence="8 9">
    <name type="scientific">Acanthoscelides obtectus</name>
    <name type="common">Bean weevil</name>
    <name type="synonym">Bruchus obtectus</name>
    <dbReference type="NCBI Taxonomy" id="200917"/>
    <lineage>
        <taxon>Eukaryota</taxon>
        <taxon>Metazoa</taxon>
        <taxon>Ecdysozoa</taxon>
        <taxon>Arthropoda</taxon>
        <taxon>Hexapoda</taxon>
        <taxon>Insecta</taxon>
        <taxon>Pterygota</taxon>
        <taxon>Neoptera</taxon>
        <taxon>Endopterygota</taxon>
        <taxon>Coleoptera</taxon>
        <taxon>Polyphaga</taxon>
        <taxon>Cucujiformia</taxon>
        <taxon>Chrysomeloidea</taxon>
        <taxon>Chrysomelidae</taxon>
        <taxon>Bruchinae</taxon>
        <taxon>Bruchini</taxon>
        <taxon>Acanthoscelides</taxon>
    </lineage>
</organism>
<dbReference type="PROSITE" id="PS00131">
    <property type="entry name" value="CARBOXYPEPT_SER_SER"/>
    <property type="match status" value="1"/>
</dbReference>
<keyword evidence="4 7" id="KW-0732">Signal</keyword>
<gene>
    <name evidence="8" type="ORF">ACAOBT_LOCUS18586</name>
</gene>
<keyword evidence="9" id="KW-1185">Reference proteome</keyword>
<dbReference type="EMBL" id="CAKOFQ010007048">
    <property type="protein sequence ID" value="CAH1988623.1"/>
    <property type="molecule type" value="Genomic_DNA"/>
</dbReference>
<dbReference type="SUPFAM" id="SSF53474">
    <property type="entry name" value="alpha/beta-Hydrolases"/>
    <property type="match status" value="1"/>
</dbReference>
<evidence type="ECO:0000256" key="5">
    <source>
        <dbReference type="ARBA" id="ARBA00022801"/>
    </source>
</evidence>
<keyword evidence="5 7" id="KW-0378">Hydrolase</keyword>
<evidence type="ECO:0000256" key="1">
    <source>
        <dbReference type="ARBA" id="ARBA00009431"/>
    </source>
</evidence>
<protein>
    <recommendedName>
        <fullName evidence="7">Carboxypeptidase</fullName>
        <ecNumber evidence="7">3.4.16.-</ecNumber>
    </recommendedName>
</protein>
<evidence type="ECO:0000256" key="4">
    <source>
        <dbReference type="ARBA" id="ARBA00022729"/>
    </source>
</evidence>
<sequence>HCVTSTSLFLFFFQDVTSYSGYLTVNKQYNSNLFFWFIPSTGDYVNDPVLLWLQGGPGSPSTYGLLMEHGPFAINDDIQLERREHCWTNNHSVIYIDSPVGTGFSFTKNDRGYARNQTQVGSELYKALQQFFRLFPELRKNDFYITGESYGGKYVPALAYTIHKNNPDAKEKINLKGIAIGNGYTDPEHQKGYAEYVYQLGLVDKEKAKTIKRFEVKATEFIYKKDFNQSVDMWGAALDEISDAGVSYYNYLKDEDGVVLDELMNVYLDKRDSRRALHVGNITIGSQRVHSCLLEDMAKTVAPWFVVVANHYRVLLYSGQLDIIVAYPLTLNFLKNVEFNGIHEYRKAQRKLWYVDREIAGYSKSGGNFTEVLVRDAGHMVPADQPKWAEDLIYRFTRNQPIH</sequence>
<keyword evidence="2 7" id="KW-0121">Carboxypeptidase</keyword>
<feature type="signal peptide" evidence="7">
    <location>
        <begin position="1"/>
        <end position="18"/>
    </location>
</feature>
<reference evidence="8" key="1">
    <citation type="submission" date="2022-03" db="EMBL/GenBank/DDBJ databases">
        <authorList>
            <person name="Sayadi A."/>
        </authorList>
    </citation>
    <scope>NUCLEOTIDE SEQUENCE</scope>
</reference>
<dbReference type="InterPro" id="IPR018202">
    <property type="entry name" value="Ser_caboxypep_ser_AS"/>
</dbReference>
<comment type="caution">
    <text evidence="8">The sequence shown here is derived from an EMBL/GenBank/DDBJ whole genome shotgun (WGS) entry which is preliminary data.</text>
</comment>
<dbReference type="PANTHER" id="PTHR11802">
    <property type="entry name" value="SERINE PROTEASE FAMILY S10 SERINE CARBOXYPEPTIDASE"/>
    <property type="match status" value="1"/>
</dbReference>
<evidence type="ECO:0000256" key="7">
    <source>
        <dbReference type="RuleBase" id="RU361156"/>
    </source>
</evidence>
<dbReference type="InterPro" id="IPR029058">
    <property type="entry name" value="AB_hydrolase_fold"/>
</dbReference>
<dbReference type="Gene3D" id="3.40.50.1820">
    <property type="entry name" value="alpha/beta hydrolase"/>
    <property type="match status" value="1"/>
</dbReference>
<dbReference type="InterPro" id="IPR001563">
    <property type="entry name" value="Peptidase_S10"/>
</dbReference>
<accession>A0A9P0LAM8</accession>
<dbReference type="FunFam" id="3.40.50.1820:FF:000096">
    <property type="entry name" value="Carboxypeptidase vitellogenic-like"/>
    <property type="match status" value="1"/>
</dbReference>
<dbReference type="PRINTS" id="PR00724">
    <property type="entry name" value="CRBOXYPTASEC"/>
</dbReference>
<proteinExistence type="inferred from homology"/>
<dbReference type="Proteomes" id="UP001152888">
    <property type="component" value="Unassembled WGS sequence"/>
</dbReference>
<dbReference type="PANTHER" id="PTHR11802:SF472">
    <property type="entry name" value="SERINE CARBOXYPEPTIDASE CPVL-RELATED"/>
    <property type="match status" value="1"/>
</dbReference>
<dbReference type="InterPro" id="IPR033124">
    <property type="entry name" value="Ser_caboxypep_his_AS"/>
</dbReference>
<keyword evidence="6" id="KW-0325">Glycoprotein</keyword>
<comment type="similarity">
    <text evidence="1 7">Belongs to the peptidase S10 family.</text>
</comment>
<dbReference type="AlphaFoldDB" id="A0A9P0LAM8"/>
<dbReference type="OrthoDB" id="443318at2759"/>
<evidence type="ECO:0000256" key="2">
    <source>
        <dbReference type="ARBA" id="ARBA00022645"/>
    </source>
</evidence>